<keyword evidence="4" id="KW-0862">Zinc</keyword>
<evidence type="ECO:0000313" key="7">
    <source>
        <dbReference type="EMBL" id="KAG2450132.1"/>
    </source>
</evidence>
<protein>
    <recommendedName>
        <fullName evidence="6">PHD-type domain-containing protein</fullName>
    </recommendedName>
</protein>
<dbReference type="CDD" id="cd15571">
    <property type="entry name" value="ePHD"/>
    <property type="match status" value="1"/>
</dbReference>
<organism evidence="7 8">
    <name type="scientific">Chlamydomonas schloesseri</name>
    <dbReference type="NCBI Taxonomy" id="2026947"/>
    <lineage>
        <taxon>Eukaryota</taxon>
        <taxon>Viridiplantae</taxon>
        <taxon>Chlorophyta</taxon>
        <taxon>core chlorophytes</taxon>
        <taxon>Chlorophyceae</taxon>
        <taxon>CS clade</taxon>
        <taxon>Chlamydomonadales</taxon>
        <taxon>Chlamydomonadaceae</taxon>
        <taxon>Chlamydomonas</taxon>
    </lineage>
</organism>
<feature type="compositionally biased region" description="Basic and acidic residues" evidence="5">
    <location>
        <begin position="80"/>
        <end position="94"/>
    </location>
</feature>
<evidence type="ECO:0000256" key="2">
    <source>
        <dbReference type="ARBA" id="ARBA00022723"/>
    </source>
</evidence>
<accession>A0A835WM31</accession>
<dbReference type="Gene3D" id="3.30.40.10">
    <property type="entry name" value="Zinc/RING finger domain, C3HC4 (zinc finger)"/>
    <property type="match status" value="1"/>
</dbReference>
<evidence type="ECO:0000256" key="5">
    <source>
        <dbReference type="SAM" id="MobiDB-lite"/>
    </source>
</evidence>
<dbReference type="InterPro" id="IPR001965">
    <property type="entry name" value="Znf_PHD"/>
</dbReference>
<dbReference type="InterPro" id="IPR013083">
    <property type="entry name" value="Znf_RING/FYVE/PHD"/>
</dbReference>
<dbReference type="PROSITE" id="PS51805">
    <property type="entry name" value="EPHD"/>
    <property type="match status" value="1"/>
</dbReference>
<keyword evidence="1" id="KW-0597">Phosphoprotein</keyword>
<dbReference type="SMART" id="SM00249">
    <property type="entry name" value="PHD"/>
    <property type="match status" value="1"/>
</dbReference>
<keyword evidence="2" id="KW-0479">Metal-binding</keyword>
<keyword evidence="8" id="KW-1185">Reference proteome</keyword>
<dbReference type="Pfam" id="PF13771">
    <property type="entry name" value="zf-HC5HC2H"/>
    <property type="match status" value="1"/>
</dbReference>
<evidence type="ECO:0000313" key="8">
    <source>
        <dbReference type="Proteomes" id="UP000613740"/>
    </source>
</evidence>
<gene>
    <name evidence="7" type="ORF">HYH02_000235</name>
</gene>
<dbReference type="PANTHER" id="PTHR14955">
    <property type="entry name" value="RETINOIC ACID INDUCED 1/TRANSCRIPTION FACTOR 20"/>
    <property type="match status" value="1"/>
</dbReference>
<evidence type="ECO:0000256" key="1">
    <source>
        <dbReference type="ARBA" id="ARBA00022553"/>
    </source>
</evidence>
<evidence type="ECO:0000259" key="6">
    <source>
        <dbReference type="PROSITE" id="PS51805"/>
    </source>
</evidence>
<name>A0A835WM31_9CHLO</name>
<dbReference type="GO" id="GO:0005634">
    <property type="term" value="C:nucleus"/>
    <property type="evidence" value="ECO:0007669"/>
    <property type="project" value="TreeGrafter"/>
</dbReference>
<keyword evidence="3" id="KW-0863">Zinc-finger</keyword>
<evidence type="ECO:0000256" key="3">
    <source>
        <dbReference type="ARBA" id="ARBA00022771"/>
    </source>
</evidence>
<dbReference type="GO" id="GO:0008270">
    <property type="term" value="F:zinc ion binding"/>
    <property type="evidence" value="ECO:0007669"/>
    <property type="project" value="UniProtKB-KW"/>
</dbReference>
<dbReference type="EMBL" id="JAEHOD010000012">
    <property type="protein sequence ID" value="KAG2450132.1"/>
    <property type="molecule type" value="Genomic_DNA"/>
</dbReference>
<dbReference type="OrthoDB" id="2384350at2759"/>
<evidence type="ECO:0000256" key="4">
    <source>
        <dbReference type="ARBA" id="ARBA00022833"/>
    </source>
</evidence>
<feature type="compositionally biased region" description="Low complexity" evidence="5">
    <location>
        <begin position="35"/>
        <end position="73"/>
    </location>
</feature>
<feature type="region of interest" description="Disordered" evidence="5">
    <location>
        <begin position="1"/>
        <end position="94"/>
    </location>
</feature>
<dbReference type="InterPro" id="IPR034732">
    <property type="entry name" value="EPHD"/>
</dbReference>
<feature type="domain" description="PHD-type" evidence="6">
    <location>
        <begin position="164"/>
        <end position="272"/>
    </location>
</feature>
<sequence length="273" mass="30044">MSSIDPQAKRQRKEPSWRVGFVDPNNTLDDDPITQQLLALQQLSQKQQAQAQGQRQQQQQQQATSSEPSSSGSSDEESDPESHEDPPRVLDVRPVDANKVEVVVERGGRRYRGVMERKELPPGVGVPIPLTPEELASITAASGHGESSSSSSLCALCNTKLNATPVVGMSDDKVGAYVKVRVTSNWTARVHLQCAAWCPEVMEDPCHLGYYHHMGTAVRRGRQLRCHVCKERGATVGCFQEGCPSVYHLTCAVDAGCSFDEETQEVWCPEHIH</sequence>
<comment type="caution">
    <text evidence="7">The sequence shown here is derived from an EMBL/GenBank/DDBJ whole genome shotgun (WGS) entry which is preliminary data.</text>
</comment>
<dbReference type="InterPro" id="IPR052440">
    <property type="entry name" value="Trans_Reg/Chrom_Remod"/>
</dbReference>
<dbReference type="AlphaFoldDB" id="A0A835WM31"/>
<dbReference type="PANTHER" id="PTHR14955:SF4">
    <property type="entry name" value="PHD-TYPE DOMAIN-CONTAINING PROTEIN"/>
    <property type="match status" value="1"/>
</dbReference>
<dbReference type="Proteomes" id="UP000613740">
    <property type="component" value="Unassembled WGS sequence"/>
</dbReference>
<reference evidence="7" key="1">
    <citation type="journal article" date="2020" name="bioRxiv">
        <title>Comparative genomics of Chlamydomonas.</title>
        <authorList>
            <person name="Craig R.J."/>
            <person name="Hasan A.R."/>
            <person name="Ness R.W."/>
            <person name="Keightley P.D."/>
        </authorList>
    </citation>
    <scope>NUCLEOTIDE SEQUENCE</scope>
    <source>
        <strain evidence="7">CCAP 11/173</strain>
    </source>
</reference>
<dbReference type="GO" id="GO:0006357">
    <property type="term" value="P:regulation of transcription by RNA polymerase II"/>
    <property type="evidence" value="ECO:0007669"/>
    <property type="project" value="TreeGrafter"/>
</dbReference>
<proteinExistence type="predicted"/>